<evidence type="ECO:0000313" key="3">
    <source>
        <dbReference type="EMBL" id="ORZ00640.1"/>
    </source>
</evidence>
<dbReference type="EMBL" id="MCGN01000002">
    <property type="protein sequence ID" value="ORZ00640.1"/>
    <property type="molecule type" value="Genomic_DNA"/>
</dbReference>
<protein>
    <submittedName>
        <fullName evidence="3">Uncharacterized protein</fullName>
    </submittedName>
</protein>
<gene>
    <name evidence="3" type="ORF">BCR43DRAFT_485566</name>
</gene>
<feature type="region of interest" description="Disordered" evidence="2">
    <location>
        <begin position="37"/>
        <end position="60"/>
    </location>
</feature>
<feature type="coiled-coil region" evidence="1">
    <location>
        <begin position="71"/>
        <end position="98"/>
    </location>
</feature>
<proteinExistence type="predicted"/>
<evidence type="ECO:0000256" key="2">
    <source>
        <dbReference type="SAM" id="MobiDB-lite"/>
    </source>
</evidence>
<evidence type="ECO:0000256" key="1">
    <source>
        <dbReference type="SAM" id="Coils"/>
    </source>
</evidence>
<keyword evidence="1" id="KW-0175">Coiled coil</keyword>
<accession>A0A1X2HMN7</accession>
<reference evidence="3 4" key="1">
    <citation type="submission" date="2016-07" db="EMBL/GenBank/DDBJ databases">
        <title>Pervasive Adenine N6-methylation of Active Genes in Fungi.</title>
        <authorList>
            <consortium name="DOE Joint Genome Institute"/>
            <person name="Mondo S.J."/>
            <person name="Dannebaum R.O."/>
            <person name="Kuo R.C."/>
            <person name="Labutti K."/>
            <person name="Haridas S."/>
            <person name="Kuo A."/>
            <person name="Salamov A."/>
            <person name="Ahrendt S.R."/>
            <person name="Lipzen A."/>
            <person name="Sullivan W."/>
            <person name="Andreopoulos W.B."/>
            <person name="Clum A."/>
            <person name="Lindquist E."/>
            <person name="Daum C."/>
            <person name="Ramamoorthy G.K."/>
            <person name="Gryganskyi A."/>
            <person name="Culley D."/>
            <person name="Magnuson J.K."/>
            <person name="James T.Y."/>
            <person name="O'Malley M.A."/>
            <person name="Stajich J.E."/>
            <person name="Spatafora J.W."/>
            <person name="Visel A."/>
            <person name="Grigoriev I.V."/>
        </authorList>
    </citation>
    <scope>NUCLEOTIDE SEQUENCE [LARGE SCALE GENOMIC DNA]</scope>
    <source>
        <strain evidence="3 4">NRRL 2496</strain>
    </source>
</reference>
<evidence type="ECO:0000313" key="4">
    <source>
        <dbReference type="Proteomes" id="UP000242180"/>
    </source>
</evidence>
<dbReference type="STRING" id="13706.A0A1X2HMN7"/>
<keyword evidence="4" id="KW-1185">Reference proteome</keyword>
<organism evidence="3 4">
    <name type="scientific">Syncephalastrum racemosum</name>
    <name type="common">Filamentous fungus</name>
    <dbReference type="NCBI Taxonomy" id="13706"/>
    <lineage>
        <taxon>Eukaryota</taxon>
        <taxon>Fungi</taxon>
        <taxon>Fungi incertae sedis</taxon>
        <taxon>Mucoromycota</taxon>
        <taxon>Mucoromycotina</taxon>
        <taxon>Mucoromycetes</taxon>
        <taxon>Mucorales</taxon>
        <taxon>Syncephalastraceae</taxon>
        <taxon>Syncephalastrum</taxon>
    </lineage>
</organism>
<dbReference type="Proteomes" id="UP000242180">
    <property type="component" value="Unassembled WGS sequence"/>
</dbReference>
<dbReference type="InParanoid" id="A0A1X2HMN7"/>
<feature type="region of interest" description="Disordered" evidence="2">
    <location>
        <begin position="356"/>
        <end position="383"/>
    </location>
</feature>
<feature type="compositionally biased region" description="Low complexity" evidence="2">
    <location>
        <begin position="47"/>
        <end position="58"/>
    </location>
</feature>
<sequence length="383" mass="41619">MKPIGKGELTDSQAQRHNRKAIGALPASQEISVSTLHLRKKPQPRVSYSSPTSSSAMSMDPGNQLVFLREMEQAKDELSRFRNEIDGLAEQMNGIETDIVRGTFRRSGDRVLEIEENLIEAQESNVNIQVRLENAVIRQKESDTFATRTIRHMHTNLATVARENSHLHGRLAMLAAHQQNHQGSVDATVERIREYLRMLEQAQGAIHSLKGVATTATTVASTTGGGEERAPAVAVQQMPSPAASLEDPQADPLLLSPSLASTTSTSTTTTATSISTTASSSTYTTTPSTTKATAPPSPPPSSSIPPSQIPTHFTPLAKRSDGSRIMIVKPLHGVGHIVSPDVAELYRHRIIRKHGVSTRRQPYAPPSHPKSQQSKQEGLRILL</sequence>
<comment type="caution">
    <text evidence="3">The sequence shown here is derived from an EMBL/GenBank/DDBJ whole genome shotgun (WGS) entry which is preliminary data.</text>
</comment>
<dbReference type="OrthoDB" id="2277387at2759"/>
<name>A0A1X2HMN7_SYNRA</name>
<feature type="non-terminal residue" evidence="3">
    <location>
        <position position="383"/>
    </location>
</feature>
<feature type="region of interest" description="Disordered" evidence="2">
    <location>
        <begin position="219"/>
        <end position="318"/>
    </location>
</feature>
<feature type="compositionally biased region" description="Low complexity" evidence="2">
    <location>
        <begin position="256"/>
        <end position="294"/>
    </location>
</feature>
<dbReference type="AlphaFoldDB" id="A0A1X2HMN7"/>